<dbReference type="InterPro" id="IPR032694">
    <property type="entry name" value="CopC/D"/>
</dbReference>
<sequence>MRTSPLAAALAILVAAVLGTAFAAPALAHTALKSSNPEKGATVKSLDSVKLTFTESVRLPVVLVRDAAGQEHHDGKPKADGATVTQKVAGPLPSGKYTIAWRVVSDDGHPIEGEIPFTVKAPEAAASPSASSSSSTLSASPSTSVLPAPATSASPGGGAAADPAATPVSDTGGQGGGIATWVWIVIFGLAGIGIGMALTLRKKS</sequence>
<dbReference type="PANTHER" id="PTHR34820">
    <property type="entry name" value="INNER MEMBRANE PROTEIN YEBZ"/>
    <property type="match status" value="1"/>
</dbReference>
<evidence type="ECO:0000256" key="2">
    <source>
        <dbReference type="ARBA" id="ARBA00022723"/>
    </source>
</evidence>
<dbReference type="InterPro" id="IPR014755">
    <property type="entry name" value="Cu-Rt/internalin_Ig-like"/>
</dbReference>
<dbReference type="Gene3D" id="2.60.40.1220">
    <property type="match status" value="1"/>
</dbReference>
<dbReference type="SUPFAM" id="SSF81296">
    <property type="entry name" value="E set domains"/>
    <property type="match status" value="1"/>
</dbReference>
<accession>A0ABW2NZE8</accession>
<dbReference type="InterPro" id="IPR007348">
    <property type="entry name" value="CopC_dom"/>
</dbReference>
<dbReference type="RefSeq" id="WP_380826086.1">
    <property type="nucleotide sequence ID" value="NZ_JBHTCG010000006.1"/>
</dbReference>
<feature type="signal peptide" evidence="7">
    <location>
        <begin position="1"/>
        <end position="23"/>
    </location>
</feature>
<keyword evidence="2" id="KW-0479">Metal-binding</keyword>
<comment type="caution">
    <text evidence="9">The sequence shown here is derived from an EMBL/GenBank/DDBJ whole genome shotgun (WGS) entry which is preliminary data.</text>
</comment>
<comment type="subcellular location">
    <subcellularLocation>
        <location evidence="1">Cell envelope</location>
    </subcellularLocation>
</comment>
<name>A0ABW2NZE8_9ACTN</name>
<keyword evidence="4" id="KW-0186">Copper</keyword>
<feature type="region of interest" description="Disordered" evidence="5">
    <location>
        <begin position="68"/>
        <end position="87"/>
    </location>
</feature>
<evidence type="ECO:0000313" key="9">
    <source>
        <dbReference type="EMBL" id="MFC7382766.1"/>
    </source>
</evidence>
<evidence type="ECO:0000313" key="10">
    <source>
        <dbReference type="Proteomes" id="UP001596496"/>
    </source>
</evidence>
<feature type="chain" id="PRO_5045732457" evidence="7">
    <location>
        <begin position="24"/>
        <end position="204"/>
    </location>
</feature>
<feature type="region of interest" description="Disordered" evidence="5">
    <location>
        <begin position="126"/>
        <end position="171"/>
    </location>
</feature>
<gene>
    <name evidence="9" type="ORF">ACFQSB_11165</name>
</gene>
<evidence type="ECO:0000259" key="8">
    <source>
        <dbReference type="Pfam" id="PF04234"/>
    </source>
</evidence>
<feature type="transmembrane region" description="Helical" evidence="6">
    <location>
        <begin position="181"/>
        <end position="200"/>
    </location>
</feature>
<keyword evidence="10" id="KW-1185">Reference proteome</keyword>
<dbReference type="InterPro" id="IPR014756">
    <property type="entry name" value="Ig_E-set"/>
</dbReference>
<keyword evidence="6" id="KW-1133">Transmembrane helix</keyword>
<evidence type="ECO:0000256" key="1">
    <source>
        <dbReference type="ARBA" id="ARBA00004196"/>
    </source>
</evidence>
<evidence type="ECO:0000256" key="4">
    <source>
        <dbReference type="ARBA" id="ARBA00023008"/>
    </source>
</evidence>
<protein>
    <submittedName>
        <fullName evidence="9">Copper resistance protein CopC</fullName>
    </submittedName>
</protein>
<keyword evidence="3 7" id="KW-0732">Signal</keyword>
<feature type="compositionally biased region" description="Basic and acidic residues" evidence="5">
    <location>
        <begin position="68"/>
        <end position="79"/>
    </location>
</feature>
<proteinExistence type="predicted"/>
<dbReference type="PANTHER" id="PTHR34820:SF4">
    <property type="entry name" value="INNER MEMBRANE PROTEIN YEBZ"/>
    <property type="match status" value="1"/>
</dbReference>
<keyword evidence="6" id="KW-0812">Transmembrane</keyword>
<evidence type="ECO:0000256" key="3">
    <source>
        <dbReference type="ARBA" id="ARBA00022729"/>
    </source>
</evidence>
<feature type="domain" description="CopC" evidence="8">
    <location>
        <begin position="29"/>
        <end position="119"/>
    </location>
</feature>
<organism evidence="9 10">
    <name type="scientific">Sphaerisporangium rhizosphaerae</name>
    <dbReference type="NCBI Taxonomy" id="2269375"/>
    <lineage>
        <taxon>Bacteria</taxon>
        <taxon>Bacillati</taxon>
        <taxon>Actinomycetota</taxon>
        <taxon>Actinomycetes</taxon>
        <taxon>Streptosporangiales</taxon>
        <taxon>Streptosporangiaceae</taxon>
        <taxon>Sphaerisporangium</taxon>
    </lineage>
</organism>
<evidence type="ECO:0000256" key="6">
    <source>
        <dbReference type="SAM" id="Phobius"/>
    </source>
</evidence>
<dbReference type="EMBL" id="JBHTCG010000006">
    <property type="protein sequence ID" value="MFC7382766.1"/>
    <property type="molecule type" value="Genomic_DNA"/>
</dbReference>
<evidence type="ECO:0000256" key="7">
    <source>
        <dbReference type="SAM" id="SignalP"/>
    </source>
</evidence>
<dbReference type="Pfam" id="PF04234">
    <property type="entry name" value="CopC"/>
    <property type="match status" value="1"/>
</dbReference>
<keyword evidence="6" id="KW-0472">Membrane</keyword>
<evidence type="ECO:0000256" key="5">
    <source>
        <dbReference type="SAM" id="MobiDB-lite"/>
    </source>
</evidence>
<reference evidence="10" key="1">
    <citation type="journal article" date="2019" name="Int. J. Syst. Evol. Microbiol.">
        <title>The Global Catalogue of Microorganisms (GCM) 10K type strain sequencing project: providing services to taxonomists for standard genome sequencing and annotation.</title>
        <authorList>
            <consortium name="The Broad Institute Genomics Platform"/>
            <consortium name="The Broad Institute Genome Sequencing Center for Infectious Disease"/>
            <person name="Wu L."/>
            <person name="Ma J."/>
        </authorList>
    </citation>
    <scope>NUCLEOTIDE SEQUENCE [LARGE SCALE GENOMIC DNA]</scope>
    <source>
        <strain evidence="10">CECT 7649</strain>
    </source>
</reference>
<dbReference type="Proteomes" id="UP001596496">
    <property type="component" value="Unassembled WGS sequence"/>
</dbReference>